<keyword evidence="3 8" id="KW-0444">Lipid biosynthesis</keyword>
<organism evidence="10 12">
    <name type="scientific">Rathayibacter rathayi</name>
    <name type="common">Corynebacterium rathayi</name>
    <dbReference type="NCBI Taxonomy" id="33887"/>
    <lineage>
        <taxon>Bacteria</taxon>
        <taxon>Bacillati</taxon>
        <taxon>Actinomycetota</taxon>
        <taxon>Actinomycetes</taxon>
        <taxon>Micrococcales</taxon>
        <taxon>Microbacteriaceae</taxon>
        <taxon>Rathayibacter</taxon>
    </lineage>
</organism>
<evidence type="ECO:0000256" key="2">
    <source>
        <dbReference type="ARBA" id="ARBA00009233"/>
    </source>
</evidence>
<evidence type="ECO:0000256" key="9">
    <source>
        <dbReference type="PIRSR" id="PIRSR000094-3"/>
    </source>
</evidence>
<evidence type="ECO:0000256" key="8">
    <source>
        <dbReference type="PIRNR" id="PIRNR000094"/>
    </source>
</evidence>
<keyword evidence="5 8" id="KW-0560">Oxidoreductase</keyword>
<dbReference type="AlphaFoldDB" id="A0ABD6W6R8"/>
<gene>
    <name evidence="10" type="ORF">C5C04_11510</name>
    <name evidence="11" type="ORF">C5C40_15235</name>
</gene>
<comment type="caution">
    <text evidence="10">The sequence shown here is derived from an EMBL/GenBank/DDBJ whole genome shotgun (WGS) entry which is preliminary data.</text>
</comment>
<evidence type="ECO:0000256" key="1">
    <source>
        <dbReference type="ARBA" id="ARBA00005189"/>
    </source>
</evidence>
<evidence type="ECO:0000256" key="5">
    <source>
        <dbReference type="ARBA" id="ARBA00023002"/>
    </source>
</evidence>
<keyword evidence="6" id="KW-0443">Lipid metabolism</keyword>
<feature type="binding site" evidence="9">
    <location>
        <position position="13"/>
    </location>
    <ligand>
        <name>NAD(+)</name>
        <dbReference type="ChEBI" id="CHEBI:57540"/>
    </ligand>
</feature>
<dbReference type="EC" id="1.3.1.9" evidence="8"/>
<comment type="catalytic activity">
    <reaction evidence="8">
        <text>a 2,3-saturated acyl-[ACP] + NAD(+) = a (2E)-enoyl-[ACP] + NADH + H(+)</text>
        <dbReference type="Rhea" id="RHEA:10240"/>
        <dbReference type="Rhea" id="RHEA-COMP:9925"/>
        <dbReference type="Rhea" id="RHEA-COMP:9926"/>
        <dbReference type="ChEBI" id="CHEBI:15378"/>
        <dbReference type="ChEBI" id="CHEBI:57540"/>
        <dbReference type="ChEBI" id="CHEBI:57945"/>
        <dbReference type="ChEBI" id="CHEBI:78784"/>
        <dbReference type="ChEBI" id="CHEBI:78785"/>
        <dbReference type="EC" id="1.3.1.9"/>
    </reaction>
</comment>
<dbReference type="InterPro" id="IPR036291">
    <property type="entry name" value="NAD(P)-bd_dom_sf"/>
</dbReference>
<comment type="pathway">
    <text evidence="1">Lipid metabolism.</text>
</comment>
<feature type="binding site" evidence="9">
    <location>
        <position position="161"/>
    </location>
    <ligand>
        <name>NAD(+)</name>
        <dbReference type="ChEBI" id="CHEBI:57540"/>
    </ligand>
</feature>
<evidence type="ECO:0000313" key="13">
    <source>
        <dbReference type="Proteomes" id="UP000239698"/>
    </source>
</evidence>
<keyword evidence="4" id="KW-0276">Fatty acid metabolism</keyword>
<dbReference type="PIRSF" id="PIRSF000094">
    <property type="entry name" value="Enoyl-ACP_rdct"/>
    <property type="match status" value="1"/>
</dbReference>
<evidence type="ECO:0000313" key="12">
    <source>
        <dbReference type="Proteomes" id="UP000237881"/>
    </source>
</evidence>
<proteinExistence type="inferred from homology"/>
<keyword evidence="13" id="KW-1185">Reference proteome</keyword>
<evidence type="ECO:0000256" key="6">
    <source>
        <dbReference type="ARBA" id="ARBA00023098"/>
    </source>
</evidence>
<evidence type="ECO:0000256" key="3">
    <source>
        <dbReference type="ARBA" id="ARBA00022516"/>
    </source>
</evidence>
<dbReference type="GO" id="GO:0004318">
    <property type="term" value="F:enoyl-[acyl-carrier-protein] reductase (NADH) activity"/>
    <property type="evidence" value="ECO:0007669"/>
    <property type="project" value="UniProtKB-EC"/>
</dbReference>
<keyword evidence="8 9" id="KW-0520">NAD</keyword>
<dbReference type="PANTHER" id="PTHR43159:SF2">
    <property type="entry name" value="ENOYL-[ACYL-CARRIER-PROTEIN] REDUCTASE [NADH], CHLOROPLASTIC"/>
    <property type="match status" value="1"/>
</dbReference>
<dbReference type="RefSeq" id="WP_097168017.1">
    <property type="nucleotide sequence ID" value="NZ_PSUD01000059.1"/>
</dbReference>
<sequence length="254" mass="27493">MKMLDGRTVLVSGIYRESSIAFRVAELALEEGATVIASGWGKRLPITRATVKRLPVSVPVVEFDATVPEHVDGLTEQLRMHTDRVDGVVHCISQSWPTVVGDNFLGAPYTDVSHSLEVSAFSYVSLVKACLPLMTVGGSVVGCTIDGAVAWPLYGWAGVAKAAYESENRYLAHHLGKRGIRANLVAAGPIESLTMQQVEGAEITRDLWKRAPLRWDQRDATPTAKTMVALLSDYLPMTTGEVVHCDGGFHAVGY</sequence>
<feature type="binding site" evidence="9">
    <location>
        <position position="92"/>
    </location>
    <ligand>
        <name>NAD(+)</name>
        <dbReference type="ChEBI" id="CHEBI:57540"/>
    </ligand>
</feature>
<evidence type="ECO:0000256" key="4">
    <source>
        <dbReference type="ARBA" id="ARBA00022832"/>
    </source>
</evidence>
<dbReference type="InterPro" id="IPR014358">
    <property type="entry name" value="Enoyl-ACP_Rdtase_NADH"/>
</dbReference>
<dbReference type="InterPro" id="IPR002347">
    <property type="entry name" value="SDR_fam"/>
</dbReference>
<dbReference type="Gene3D" id="3.40.50.720">
    <property type="entry name" value="NAD(P)-binding Rossmann-like Domain"/>
    <property type="match status" value="1"/>
</dbReference>
<protein>
    <recommendedName>
        <fullName evidence="8">Enoyl-[acyl-carrier-protein] reductase [NADH]</fullName>
        <ecNumber evidence="8">1.3.1.9</ecNumber>
    </recommendedName>
</protein>
<dbReference type="EMBL" id="PSUL01000029">
    <property type="protein sequence ID" value="PPF11957.1"/>
    <property type="molecule type" value="Genomic_DNA"/>
</dbReference>
<dbReference type="PANTHER" id="PTHR43159">
    <property type="entry name" value="ENOYL-[ACYL-CARRIER-PROTEIN] REDUCTASE"/>
    <property type="match status" value="1"/>
</dbReference>
<dbReference type="NCBIfam" id="NF005908">
    <property type="entry name" value="PRK07889.1"/>
    <property type="match status" value="1"/>
</dbReference>
<reference evidence="12 13" key="1">
    <citation type="submission" date="2018-02" db="EMBL/GenBank/DDBJ databases">
        <title>Bacteriophage NCPPB3778 and a type I-E CRISPR drive the evolution of the US Biological Select Agent, Rathayibacter toxicus.</title>
        <authorList>
            <person name="Davis E.W.II."/>
            <person name="Tabima J.F."/>
            <person name="Weisberg A.J."/>
            <person name="Lopes L.D."/>
            <person name="Wiseman M.S."/>
            <person name="Wiseman M.S."/>
            <person name="Pupko T."/>
            <person name="Belcher M.S."/>
            <person name="Sechler A.J."/>
            <person name="Tancos M.A."/>
            <person name="Schroeder B.K."/>
            <person name="Murray T.D."/>
            <person name="Luster D.G."/>
            <person name="Schneider W.L."/>
            <person name="Rogers E."/>
            <person name="Andreote F.D."/>
            <person name="Grunwald N.J."/>
            <person name="Putnam M.L."/>
            <person name="Chang J.H."/>
        </authorList>
    </citation>
    <scope>NUCLEOTIDE SEQUENCE [LARGE SCALE GENOMIC DNA]</scope>
    <source>
        <strain evidence="11 13">AY1D6</strain>
        <strain evidence="10 12">AY1I9</strain>
    </source>
</reference>
<feature type="binding site" evidence="9">
    <location>
        <begin position="19"/>
        <end position="20"/>
    </location>
    <ligand>
        <name>NAD(+)</name>
        <dbReference type="ChEBI" id="CHEBI:57540"/>
    </ligand>
</feature>
<name>A0ABD6W6R8_RATRA</name>
<evidence type="ECO:0000256" key="7">
    <source>
        <dbReference type="ARBA" id="ARBA00023160"/>
    </source>
</evidence>
<evidence type="ECO:0000313" key="11">
    <source>
        <dbReference type="EMBL" id="PPH71277.1"/>
    </source>
</evidence>
<dbReference type="SUPFAM" id="SSF51735">
    <property type="entry name" value="NAD(P)-binding Rossmann-fold domains"/>
    <property type="match status" value="1"/>
</dbReference>
<evidence type="ECO:0000313" key="10">
    <source>
        <dbReference type="EMBL" id="PPF11957.1"/>
    </source>
</evidence>
<accession>A0ABD6W6R8</accession>
<dbReference type="Proteomes" id="UP000237881">
    <property type="component" value="Unassembled WGS sequence"/>
</dbReference>
<dbReference type="Proteomes" id="UP000239698">
    <property type="component" value="Unassembled WGS sequence"/>
</dbReference>
<dbReference type="EMBL" id="PSVT01000059">
    <property type="protein sequence ID" value="PPH71277.1"/>
    <property type="molecule type" value="Genomic_DNA"/>
</dbReference>
<keyword evidence="7 8" id="KW-0275">Fatty acid biosynthesis</keyword>
<dbReference type="GO" id="GO:0006633">
    <property type="term" value="P:fatty acid biosynthetic process"/>
    <property type="evidence" value="ECO:0007669"/>
    <property type="project" value="UniProtKB-KW"/>
</dbReference>
<comment type="similarity">
    <text evidence="2 8">Belongs to the short-chain dehydrogenases/reductases (SDR) family. FabI subfamily.</text>
</comment>
<dbReference type="Pfam" id="PF13561">
    <property type="entry name" value="adh_short_C2"/>
    <property type="match status" value="1"/>
</dbReference>